<dbReference type="Pfam" id="PF07228">
    <property type="entry name" value="SpoIIE"/>
    <property type="match status" value="1"/>
</dbReference>
<dbReference type="Gene3D" id="1.10.510.10">
    <property type="entry name" value="Transferase(Phosphotransferase) domain 1"/>
    <property type="match status" value="1"/>
</dbReference>
<keyword evidence="3" id="KW-0418">Kinase</keyword>
<dbReference type="Pfam" id="PF00069">
    <property type="entry name" value="Pkinase"/>
    <property type="match status" value="1"/>
</dbReference>
<dbReference type="Proteomes" id="UP000231990">
    <property type="component" value="Unassembled WGS sequence"/>
</dbReference>
<dbReference type="SMART" id="SM00220">
    <property type="entry name" value="S_TKc"/>
    <property type="match status" value="1"/>
</dbReference>
<proteinExistence type="predicted"/>
<reference evidence="4 5" key="1">
    <citation type="submission" date="2017-07" db="EMBL/GenBank/DDBJ databases">
        <title>Leptospira spp. isolated from tropical soils.</title>
        <authorList>
            <person name="Thibeaux R."/>
            <person name="Iraola G."/>
            <person name="Ferres I."/>
            <person name="Bierque E."/>
            <person name="Girault D."/>
            <person name="Soupe-Gilbert M.-E."/>
            <person name="Picardeau M."/>
            <person name="Goarant C."/>
        </authorList>
    </citation>
    <scope>NUCLEOTIDE SEQUENCE [LARGE SCALE GENOMIC DNA]</scope>
    <source>
        <strain evidence="3 5">FH1-B-B1</strain>
        <strain evidence="2 4">FH1-B-C1</strain>
    </source>
</reference>
<dbReference type="Gene3D" id="3.30.200.20">
    <property type="entry name" value="Phosphorylase Kinase, domain 1"/>
    <property type="match status" value="1"/>
</dbReference>
<evidence type="ECO:0000313" key="3">
    <source>
        <dbReference type="EMBL" id="PJZ73649.1"/>
    </source>
</evidence>
<dbReference type="PROSITE" id="PS00108">
    <property type="entry name" value="PROTEIN_KINASE_ST"/>
    <property type="match status" value="1"/>
</dbReference>
<dbReference type="Pfam" id="PF13191">
    <property type="entry name" value="AAA_16"/>
    <property type="match status" value="1"/>
</dbReference>
<name>A0A2M9ZNU2_9LEPT</name>
<dbReference type="InterPro" id="IPR029016">
    <property type="entry name" value="GAF-like_dom_sf"/>
</dbReference>
<dbReference type="InterPro" id="IPR041664">
    <property type="entry name" value="AAA_16"/>
</dbReference>
<evidence type="ECO:0000313" key="4">
    <source>
        <dbReference type="Proteomes" id="UP000231962"/>
    </source>
</evidence>
<dbReference type="SMART" id="SM00065">
    <property type="entry name" value="GAF"/>
    <property type="match status" value="1"/>
</dbReference>
<keyword evidence="3" id="KW-0723">Serine/threonine-protein kinase</keyword>
<dbReference type="InterPro" id="IPR003018">
    <property type="entry name" value="GAF"/>
</dbReference>
<dbReference type="InterPro" id="IPR000719">
    <property type="entry name" value="Prot_kinase_dom"/>
</dbReference>
<organism evidence="3 5">
    <name type="scientific">Leptospira perolatii</name>
    <dbReference type="NCBI Taxonomy" id="2023191"/>
    <lineage>
        <taxon>Bacteria</taxon>
        <taxon>Pseudomonadati</taxon>
        <taxon>Spirochaetota</taxon>
        <taxon>Spirochaetia</taxon>
        <taxon>Leptospirales</taxon>
        <taxon>Leptospiraceae</taxon>
        <taxon>Leptospira</taxon>
    </lineage>
</organism>
<dbReference type="EMBL" id="NPDY01000008">
    <property type="protein sequence ID" value="PJZ69662.1"/>
    <property type="molecule type" value="Genomic_DNA"/>
</dbReference>
<gene>
    <name evidence="2" type="ORF">CH360_10335</name>
    <name evidence="3" type="ORF">CH373_09190</name>
</gene>
<dbReference type="GO" id="GO:0004674">
    <property type="term" value="F:protein serine/threonine kinase activity"/>
    <property type="evidence" value="ECO:0007669"/>
    <property type="project" value="UniProtKB-KW"/>
</dbReference>
<dbReference type="InterPro" id="IPR001932">
    <property type="entry name" value="PPM-type_phosphatase-like_dom"/>
</dbReference>
<dbReference type="SMART" id="SM00331">
    <property type="entry name" value="PP2C_SIG"/>
    <property type="match status" value="1"/>
</dbReference>
<dbReference type="PANTHER" id="PTHR43642:SF1">
    <property type="entry name" value="HYBRID SIGNAL TRANSDUCTION HISTIDINE KINASE G"/>
    <property type="match status" value="1"/>
</dbReference>
<dbReference type="InterPro" id="IPR027417">
    <property type="entry name" value="P-loop_NTPase"/>
</dbReference>
<dbReference type="SUPFAM" id="SSF52540">
    <property type="entry name" value="P-loop containing nucleoside triphosphate hydrolases"/>
    <property type="match status" value="1"/>
</dbReference>
<evidence type="ECO:0000313" key="2">
    <source>
        <dbReference type="EMBL" id="PJZ69662.1"/>
    </source>
</evidence>
<evidence type="ECO:0000259" key="1">
    <source>
        <dbReference type="PROSITE" id="PS50011"/>
    </source>
</evidence>
<dbReference type="EMBL" id="NPDZ01000004">
    <property type="protein sequence ID" value="PJZ73649.1"/>
    <property type="molecule type" value="Genomic_DNA"/>
</dbReference>
<dbReference type="InterPro" id="IPR053159">
    <property type="entry name" value="Hybrid_Histidine_Kinase"/>
</dbReference>
<dbReference type="Gene3D" id="3.60.40.10">
    <property type="entry name" value="PPM-type phosphatase domain"/>
    <property type="match status" value="1"/>
</dbReference>
<dbReference type="PANTHER" id="PTHR43642">
    <property type="entry name" value="HYBRID SIGNAL TRANSDUCTION HISTIDINE KINASE G"/>
    <property type="match status" value="1"/>
</dbReference>
<dbReference type="SUPFAM" id="SSF81901">
    <property type="entry name" value="HCP-like"/>
    <property type="match status" value="1"/>
</dbReference>
<dbReference type="Pfam" id="PF01590">
    <property type="entry name" value="GAF"/>
    <property type="match status" value="1"/>
</dbReference>
<dbReference type="GO" id="GO:0005524">
    <property type="term" value="F:ATP binding"/>
    <property type="evidence" value="ECO:0007669"/>
    <property type="project" value="InterPro"/>
</dbReference>
<dbReference type="SUPFAM" id="SSF55781">
    <property type="entry name" value="GAF domain-like"/>
    <property type="match status" value="1"/>
</dbReference>
<dbReference type="PROSITE" id="PS50011">
    <property type="entry name" value="PROTEIN_KINASE_DOM"/>
    <property type="match status" value="1"/>
</dbReference>
<keyword evidence="3" id="KW-0808">Transferase</keyword>
<dbReference type="Gene3D" id="3.30.450.40">
    <property type="match status" value="1"/>
</dbReference>
<comment type="caution">
    <text evidence="3">The sequence shown here is derived from an EMBL/GenBank/DDBJ whole genome shotgun (WGS) entry which is preliminary data.</text>
</comment>
<feature type="domain" description="Protein kinase" evidence="1">
    <location>
        <begin position="6"/>
        <end position="273"/>
    </location>
</feature>
<dbReference type="OrthoDB" id="9801841at2"/>
<dbReference type="InterPro" id="IPR011009">
    <property type="entry name" value="Kinase-like_dom_sf"/>
</dbReference>
<keyword evidence="4" id="KW-1185">Reference proteome</keyword>
<dbReference type="SUPFAM" id="SSF56112">
    <property type="entry name" value="Protein kinase-like (PK-like)"/>
    <property type="match status" value="1"/>
</dbReference>
<evidence type="ECO:0000313" key="5">
    <source>
        <dbReference type="Proteomes" id="UP000231990"/>
    </source>
</evidence>
<dbReference type="Gene3D" id="3.40.50.300">
    <property type="entry name" value="P-loop containing nucleotide triphosphate hydrolases"/>
    <property type="match status" value="1"/>
</dbReference>
<dbReference type="Proteomes" id="UP000231962">
    <property type="component" value="Unassembled WGS sequence"/>
</dbReference>
<dbReference type="InterPro" id="IPR036457">
    <property type="entry name" value="PPM-type-like_dom_sf"/>
</dbReference>
<dbReference type="CDD" id="cd14014">
    <property type="entry name" value="STKc_PknB_like"/>
    <property type="match status" value="1"/>
</dbReference>
<sequence>MIAKGFELKERLNSESASEVYKAIRQSDGKTIIIKFIPVLDELHPSVVNLRNEYEILNILLSDHFVHPFHFEKLQDGYALFMEYIPGGSLKQFIGKKPIPLFDFFHLAIQLAERTADIHQKKIIHKDIKPENILVNENNKDIRIIDFGISTRLNKEETSWSAPNILEGSIHYVSPEQTGRMNRTVDYRSDFYSLGVTYYEMLTGKLPFEGDDLLQLVHSHLAKTPASPKQLRPEVPTSLSNIIMKLLAKTAEDRYQTAKGLQADLEKCFHSWKENVDFPEFDLAQNDHSHQFKIHQKLYGREQYIRILLSEFRDVAQKGRSRMILIGGYSGVGKSSLVREINRPLTESKGYFISGKFDQYNRNLPFSAVIQVFSSLVELILTESPEKIEAWKSKIKQSLGGNGKIITEVIPELEIIIGKQDPVPELGAQENANRFYVVFQNFIKVFAGQEHPLAVFLDDMQWADTASLELLKNLMEDVAVNHLFLILAYRDNEVDGAHPFQMMIDTLRKDGQDPHHVVLQPLTLENVNELLSDSLYRTPQETVELAEVIFAKTGGNPFFIGELLKQLSREDLVYFDLGSGKPGEGKWKWELAKIKDTEISDNVVELLINRIKKLSPQVQETLRLAACIGSNFDLALLRNILGSSYKDALNSIQETIHEELIVPIGESYRFAESFQESEENKEKNLLIAKTIFFRFQHDRVQQASYEMIPDAKKKEIRLKIGRILLSGTEGKELEDNIFDITNHLNIGSELIEDVRERRKLAELNLIAGRKAKNSTAYNPALAYISKSRNLLFSLPEANKGDDALWQSNYEQCYNVHKELAETQYLTGNFEDSQKTIDLLLKHARTGVEKAEAYNLLMVQYSAQGKFDLALPTVIKALKPLGVDIPEKDFEKAIGEEMQLVNKALEGKSIESLIDLPLMKEPEHIMAVSLLISAVPTAYNLAPALFPLISLKMVNLFLKYGNMSDSYGYSMYGVVLASGFQEYKKAYDLCELAVKISEKYKNPSGTAKAANILANYATPFVKHLKFSEEINQKCIQTSLESGEFLHGGYGAMNDSINVMIQSKSLELVKPKADNLLSFTRKLKNNLAIDTVLGSELIIANLRGKTTSHLEFATEEMTEAKFLELCNDHQSLFPVCLFKILKSKLLLIYGESLLALRELDESEGMLAYISGQVSVEEHSFLHSLAMAANYKVSSQEQKAKFIERIKKNQQKLKLLAVTAPENFEHKYLLVEAELARLEYKNWKAGKTYEQAIHLAGRNEFWNDEALACELAARFWLSKSSIKVASLYLNDAYQRYGRWGAVQKQNLLKAKHPEFIRERAGTYRTTRTFGSLTTRTMSATEVFTGQTLDFQSILKSSTAISGEIKLENLLDKLMKISIENVGAQKGILILKRDGKLFVEAEGSIWEDEVKVMQDIPLQESRNIPISVIYYAERTKEELVLKNAYLDEKFNKDPYIREQKTKSVLCAPILKQGELLGILYLENNLSESAFTSDRLQIISILSSQAAISIDNALLYANLEDKVAERTKELAAANDDLALKNRHITDSITYSLNIQQAILPGPEILGRGLKEYFVLFRPKDIVSGDFYWFSRQEDATYLAAVDCTGHGVPGALMSMIGNTLLNQIVNEAGISDPGTILEHLNRSVRQALKQDMEQANSSDGMDVCFIKIQNNNLFFAGAKRPIFIGRGGELSEIKGDKHSIGGRQKEETRKFTTHTVPLVAGVRTSVYLTTDGFMDQPDPDRQKIGTKGFLNFLGGIEHLPCNEQKERLESYLLAHQDGESQRDDITLVGVVLEGR</sequence>
<accession>A0A2M9ZNU2</accession>
<dbReference type="RefSeq" id="WP_100713945.1">
    <property type="nucleotide sequence ID" value="NZ_NPDY01000008.1"/>
</dbReference>
<dbReference type="InterPro" id="IPR008271">
    <property type="entry name" value="Ser/Thr_kinase_AS"/>
</dbReference>
<protein>
    <submittedName>
        <fullName evidence="3">Serine/threonine protein kinase</fullName>
    </submittedName>
</protein>